<dbReference type="AlphaFoldDB" id="A0A6M4MH81"/>
<dbReference type="EMBL" id="CP052766">
    <property type="protein sequence ID" value="QJR82564.1"/>
    <property type="molecule type" value="Genomic_DNA"/>
</dbReference>
<feature type="domain" description="M23ase beta-sheet core" evidence="1">
    <location>
        <begin position="173"/>
        <end position="267"/>
    </location>
</feature>
<dbReference type="OrthoDB" id="9805070at2"/>
<evidence type="ECO:0000313" key="2">
    <source>
        <dbReference type="EMBL" id="QJR82564.1"/>
    </source>
</evidence>
<reference evidence="3" key="1">
    <citation type="submission" date="2014-12" db="EMBL/GenBank/DDBJ databases">
        <title>Complete genome sequence of a multi-drug resistant Klebsiella pneumoniae.</title>
        <authorList>
            <person name="Hua X."/>
            <person name="Chen Q."/>
            <person name="Li X."/>
            <person name="Feng Y."/>
            <person name="Ruan Z."/>
            <person name="Yu Y."/>
        </authorList>
    </citation>
    <scope>NUCLEOTIDE SEQUENCE [LARGE SCALE GENOMIC DNA]</scope>
    <source>
        <strain evidence="3">5.12</strain>
    </source>
</reference>
<dbReference type="InterPro" id="IPR011055">
    <property type="entry name" value="Dup_hybrid_motif"/>
</dbReference>
<dbReference type="PANTHER" id="PTHR21666:SF285">
    <property type="entry name" value="M23 FAMILY METALLOPEPTIDASE"/>
    <property type="match status" value="1"/>
</dbReference>
<reference evidence="2 3" key="2">
    <citation type="submission" date="2020-04" db="EMBL/GenBank/DDBJ databases">
        <title>Complete genome sequence of Alteromonas pelagimontana 5.12T.</title>
        <authorList>
            <person name="Sinha R.K."/>
            <person name="Krishnan K.P."/>
            <person name="Kurian J.P."/>
        </authorList>
    </citation>
    <scope>NUCLEOTIDE SEQUENCE [LARGE SCALE GENOMIC DNA]</scope>
    <source>
        <strain evidence="2 3">5.12</strain>
    </source>
</reference>
<dbReference type="InterPro" id="IPR016047">
    <property type="entry name" value="M23ase_b-sheet_dom"/>
</dbReference>
<protein>
    <submittedName>
        <fullName evidence="2">Peptidoglycan DD-metalloendopeptidase family protein</fullName>
    </submittedName>
</protein>
<dbReference type="RefSeq" id="WP_083638448.1">
    <property type="nucleotide sequence ID" value="NZ_CP052766.1"/>
</dbReference>
<name>A0A6M4MH81_9ALTE</name>
<dbReference type="Gene3D" id="2.70.70.10">
    <property type="entry name" value="Glucose Permease (Domain IIA)"/>
    <property type="match status" value="1"/>
</dbReference>
<dbReference type="KEGG" id="apel:CA267_018290"/>
<proteinExistence type="predicted"/>
<dbReference type="InterPro" id="IPR050570">
    <property type="entry name" value="Cell_wall_metabolism_enzyme"/>
</dbReference>
<evidence type="ECO:0000313" key="3">
    <source>
        <dbReference type="Proteomes" id="UP000219285"/>
    </source>
</evidence>
<dbReference type="Proteomes" id="UP000219285">
    <property type="component" value="Chromosome"/>
</dbReference>
<dbReference type="CDD" id="cd12797">
    <property type="entry name" value="M23_peptidase"/>
    <property type="match status" value="1"/>
</dbReference>
<accession>A0A6M4MH81</accession>
<organism evidence="2 3">
    <name type="scientific">Alteromonas pelagimontana</name>
    <dbReference type="NCBI Taxonomy" id="1858656"/>
    <lineage>
        <taxon>Bacteria</taxon>
        <taxon>Pseudomonadati</taxon>
        <taxon>Pseudomonadota</taxon>
        <taxon>Gammaproteobacteria</taxon>
        <taxon>Alteromonadales</taxon>
        <taxon>Alteromonadaceae</taxon>
        <taxon>Alteromonas/Salinimonas group</taxon>
        <taxon>Alteromonas</taxon>
    </lineage>
</organism>
<dbReference type="GO" id="GO:0004222">
    <property type="term" value="F:metalloendopeptidase activity"/>
    <property type="evidence" value="ECO:0007669"/>
    <property type="project" value="TreeGrafter"/>
</dbReference>
<gene>
    <name evidence="2" type="ORF">CA267_018290</name>
</gene>
<dbReference type="PANTHER" id="PTHR21666">
    <property type="entry name" value="PEPTIDASE-RELATED"/>
    <property type="match status" value="1"/>
</dbReference>
<sequence length="274" mass="29273">MGWNNLVWITGLFCLFISHHCAGGSSDALVLNGKLTQGSLIRAQLPAGSSVQLNGKPVEMNNQGKFVFGFEREADLSHTLSWTLPDGSEGKREITLTKRDYDIQRIDGLKSTMVTPPDSVTARIRSDSARVASARSKKSAEDGVFSGFIWPAEGPISGVYGSQRILNGEPKWPHYGVDVAGPKGASVVAPAAGVITLAEDLYYSGNTIILDHGMGVFSTFLHLDTMAVKVGDVLDQGASIGTIGETGRATGPHLDWRINLGTQRLDPALLVPDK</sequence>
<dbReference type="Pfam" id="PF01551">
    <property type="entry name" value="Peptidase_M23"/>
    <property type="match status" value="1"/>
</dbReference>
<dbReference type="SUPFAM" id="SSF51261">
    <property type="entry name" value="Duplicated hybrid motif"/>
    <property type="match status" value="1"/>
</dbReference>
<keyword evidence="3" id="KW-1185">Reference proteome</keyword>
<evidence type="ECO:0000259" key="1">
    <source>
        <dbReference type="Pfam" id="PF01551"/>
    </source>
</evidence>